<dbReference type="InterPro" id="IPR001509">
    <property type="entry name" value="Epimerase_deHydtase"/>
</dbReference>
<protein>
    <recommendedName>
        <fullName evidence="3">NAD-dependent epimerase/dehydratase domain-containing protein</fullName>
    </recommendedName>
</protein>
<organism evidence="4 5">
    <name type="scientific">Tetrapyrgos nigripes</name>
    <dbReference type="NCBI Taxonomy" id="182062"/>
    <lineage>
        <taxon>Eukaryota</taxon>
        <taxon>Fungi</taxon>
        <taxon>Dikarya</taxon>
        <taxon>Basidiomycota</taxon>
        <taxon>Agaricomycotina</taxon>
        <taxon>Agaricomycetes</taxon>
        <taxon>Agaricomycetidae</taxon>
        <taxon>Agaricales</taxon>
        <taxon>Marasmiineae</taxon>
        <taxon>Marasmiaceae</taxon>
        <taxon>Tetrapyrgos</taxon>
    </lineage>
</organism>
<comment type="similarity">
    <text evidence="2">Belongs to the NAD(P)-dependent epimerase/dehydratase family. Dihydroflavonol-4-reductase subfamily.</text>
</comment>
<evidence type="ECO:0000313" key="4">
    <source>
        <dbReference type="EMBL" id="KAF5370374.1"/>
    </source>
</evidence>
<dbReference type="SUPFAM" id="SSF51735">
    <property type="entry name" value="NAD(P)-binding Rossmann-fold domains"/>
    <property type="match status" value="1"/>
</dbReference>
<comment type="caution">
    <text evidence="4">The sequence shown here is derived from an EMBL/GenBank/DDBJ whole genome shotgun (WGS) entry which is preliminary data.</text>
</comment>
<dbReference type="Gene3D" id="3.40.50.720">
    <property type="entry name" value="NAD(P)-binding Rossmann-like Domain"/>
    <property type="match status" value="1"/>
</dbReference>
<gene>
    <name evidence="4" type="ORF">D9758_006909</name>
</gene>
<dbReference type="AlphaFoldDB" id="A0A8H5LUX7"/>
<dbReference type="OrthoDB" id="2735536at2759"/>
<reference evidence="4 5" key="1">
    <citation type="journal article" date="2020" name="ISME J.">
        <title>Uncovering the hidden diversity of litter-decomposition mechanisms in mushroom-forming fungi.</title>
        <authorList>
            <person name="Floudas D."/>
            <person name="Bentzer J."/>
            <person name="Ahren D."/>
            <person name="Johansson T."/>
            <person name="Persson P."/>
            <person name="Tunlid A."/>
        </authorList>
    </citation>
    <scope>NUCLEOTIDE SEQUENCE [LARGE SCALE GENOMIC DNA]</scope>
    <source>
        <strain evidence="4 5">CBS 291.85</strain>
    </source>
</reference>
<dbReference type="Pfam" id="PF01370">
    <property type="entry name" value="Epimerase"/>
    <property type="match status" value="1"/>
</dbReference>
<name>A0A8H5LUX7_9AGAR</name>
<accession>A0A8H5LUX7</accession>
<dbReference type="InterPro" id="IPR050425">
    <property type="entry name" value="NAD(P)_dehydrat-like"/>
</dbReference>
<sequence>MVASKSTIFVSGASGFLGSHIVYQLLQEGYSVRGAARGPKVLILQAAFESFNTESEPERFKAVEVPDISSSDLSAALKGVDGVIHTAASIPGRADAETTLKNALQGTLHILKSAHQAGIRKIVMTSSRVAFPSGGPYTDEAWNPVTREEAFSNGFKMYGYAKTEADKAALEFVKSHPEIDIIFFSPTWIFGPQIPPPHSHFLFPEPSHSALSTSAFIYSLLNPKNKHYTGNPGYVDVRDVAKAHVLALSSAYNYPQQRILLKAPEETSYQDAISYLEARFPELKAQGRLADKESAPGAEWAAKDISLEWAVETKDTTWPEGYKSWKECVEDTIESLLDLERYWRGKGLEVGIPEQDPFSL</sequence>
<dbReference type="EMBL" id="JAACJM010000011">
    <property type="protein sequence ID" value="KAF5370374.1"/>
    <property type="molecule type" value="Genomic_DNA"/>
</dbReference>
<dbReference type="InterPro" id="IPR036291">
    <property type="entry name" value="NAD(P)-bd_dom_sf"/>
</dbReference>
<proteinExistence type="inferred from homology"/>
<feature type="domain" description="NAD-dependent epimerase/dehydratase" evidence="3">
    <location>
        <begin position="8"/>
        <end position="254"/>
    </location>
</feature>
<dbReference type="PANTHER" id="PTHR10366:SF564">
    <property type="entry name" value="STEROL-4-ALPHA-CARBOXYLATE 3-DEHYDROGENASE, DECARBOXYLATING"/>
    <property type="match status" value="1"/>
</dbReference>
<evidence type="ECO:0000259" key="3">
    <source>
        <dbReference type="Pfam" id="PF01370"/>
    </source>
</evidence>
<keyword evidence="5" id="KW-1185">Reference proteome</keyword>
<evidence type="ECO:0000313" key="5">
    <source>
        <dbReference type="Proteomes" id="UP000559256"/>
    </source>
</evidence>
<dbReference type="GO" id="GO:0016616">
    <property type="term" value="F:oxidoreductase activity, acting on the CH-OH group of donors, NAD or NADP as acceptor"/>
    <property type="evidence" value="ECO:0007669"/>
    <property type="project" value="TreeGrafter"/>
</dbReference>
<evidence type="ECO:0000256" key="1">
    <source>
        <dbReference type="ARBA" id="ARBA00023002"/>
    </source>
</evidence>
<keyword evidence="1" id="KW-0560">Oxidoreductase</keyword>
<dbReference type="Proteomes" id="UP000559256">
    <property type="component" value="Unassembled WGS sequence"/>
</dbReference>
<evidence type="ECO:0000256" key="2">
    <source>
        <dbReference type="ARBA" id="ARBA00023445"/>
    </source>
</evidence>
<dbReference type="PANTHER" id="PTHR10366">
    <property type="entry name" value="NAD DEPENDENT EPIMERASE/DEHYDRATASE"/>
    <property type="match status" value="1"/>
</dbReference>